<keyword evidence="1" id="KW-0808">Transferase</keyword>
<dbReference type="GO" id="GO:0016740">
    <property type="term" value="F:transferase activity"/>
    <property type="evidence" value="ECO:0007669"/>
    <property type="project" value="UniProtKB-KW"/>
</dbReference>
<sequence>MLTASFHRSIEEVPRQQWQRLFAGQSLFCQYDYLLCLERGGCIDGDSGWLSHHLVVRFDQQIIAAMPLYVKMHSYGEYMFDWSWAAAYQQRQLDYYPKLVSAIPFTPVTGARLALCADCNIAEDELLASIAKVLRQRLETLKASNLQCLFIDQETCEQLARHGFEARIDIQFQWFNQGYGDFDDFLARLTARKRKNIRKERNQLARENLEYSWIEGAMIEDNDWQFFYQCYRQTYLKRSGHQGYLTLDFFRFLSQQLPGECRLLMVRRSGKPVASALFFVHQQALFGRYWGAVEDIVGLHFEACYYQGIEYCIANRLQRFDAGVQGEHKLNRGFIATTTYGSYLLAESAFKPAIIDVIARENEHLQKLMQSGVLNSAYRQG</sequence>
<organism evidence="1 2">
    <name type="scientific">Thalassotalea mangrovi</name>
    <dbReference type="NCBI Taxonomy" id="2572245"/>
    <lineage>
        <taxon>Bacteria</taxon>
        <taxon>Pseudomonadati</taxon>
        <taxon>Pseudomonadota</taxon>
        <taxon>Gammaproteobacteria</taxon>
        <taxon>Alteromonadales</taxon>
        <taxon>Colwelliaceae</taxon>
        <taxon>Thalassotalea</taxon>
    </lineage>
</organism>
<dbReference type="PANTHER" id="PTHR47017">
    <property type="entry name" value="ACYL-COA"/>
    <property type="match status" value="1"/>
</dbReference>
<comment type="caution">
    <text evidence="1">The sequence shown here is derived from an EMBL/GenBank/DDBJ whole genome shotgun (WGS) entry which is preliminary data.</text>
</comment>
<evidence type="ECO:0000313" key="1">
    <source>
        <dbReference type="EMBL" id="TKB44539.1"/>
    </source>
</evidence>
<dbReference type="EMBL" id="SWDB01000028">
    <property type="protein sequence ID" value="TKB44539.1"/>
    <property type="molecule type" value="Genomic_DNA"/>
</dbReference>
<reference evidence="1 2" key="1">
    <citation type="submission" date="2019-04" db="EMBL/GenBank/DDBJ databases">
        <title>Thalassotalea guangxiensis sp. nov., isolated from sediment of the coastal wetland.</title>
        <authorList>
            <person name="Zheng S."/>
            <person name="Zhang D."/>
        </authorList>
    </citation>
    <scope>NUCLEOTIDE SEQUENCE [LARGE SCALE GENOMIC DNA]</scope>
    <source>
        <strain evidence="1 2">ZS-4</strain>
    </source>
</reference>
<name>A0A4U1B4W1_9GAMM</name>
<dbReference type="PANTHER" id="PTHR47017:SF1">
    <property type="entry name" value="ACYL-COA"/>
    <property type="match status" value="1"/>
</dbReference>
<keyword evidence="2" id="KW-1185">Reference proteome</keyword>
<dbReference type="OrthoDB" id="9776898at2"/>
<dbReference type="Proteomes" id="UP000307999">
    <property type="component" value="Unassembled WGS sequence"/>
</dbReference>
<dbReference type="AlphaFoldDB" id="A0A4U1B4W1"/>
<accession>A0A4U1B4W1</accession>
<dbReference type="SUPFAM" id="SSF55729">
    <property type="entry name" value="Acyl-CoA N-acyltransferases (Nat)"/>
    <property type="match status" value="1"/>
</dbReference>
<dbReference type="InterPro" id="IPR007434">
    <property type="entry name" value="FemAB-like"/>
</dbReference>
<proteinExistence type="predicted"/>
<dbReference type="InterPro" id="IPR016181">
    <property type="entry name" value="Acyl_CoA_acyltransferase"/>
</dbReference>
<dbReference type="RefSeq" id="WP_136736321.1">
    <property type="nucleotide sequence ID" value="NZ_SWDB01000028.1"/>
</dbReference>
<protein>
    <submittedName>
        <fullName evidence="1">GNAT family N-acetyltransferase</fullName>
    </submittedName>
</protein>
<dbReference type="Pfam" id="PF04339">
    <property type="entry name" value="FemAB_like"/>
    <property type="match status" value="1"/>
</dbReference>
<gene>
    <name evidence="1" type="ORF">E8M12_11670</name>
</gene>
<dbReference type="Gene3D" id="3.40.630.30">
    <property type="match status" value="1"/>
</dbReference>
<evidence type="ECO:0000313" key="2">
    <source>
        <dbReference type="Proteomes" id="UP000307999"/>
    </source>
</evidence>